<dbReference type="EMBL" id="BGPR01020663">
    <property type="protein sequence ID" value="GBN85189.1"/>
    <property type="molecule type" value="Genomic_DNA"/>
</dbReference>
<reference evidence="6 9" key="1">
    <citation type="journal article" date="2019" name="Sci. Rep.">
        <title>Orb-weaving spider Araneus ventricosus genome elucidates the spidroin gene catalogue.</title>
        <authorList>
            <person name="Kono N."/>
            <person name="Nakamura H."/>
            <person name="Ohtoshi R."/>
            <person name="Moran D.A.P."/>
            <person name="Shinohara A."/>
            <person name="Yoshida Y."/>
            <person name="Fujiwara M."/>
            <person name="Mori M."/>
            <person name="Tomita M."/>
            <person name="Arakawa K."/>
        </authorList>
    </citation>
    <scope>NUCLEOTIDE SEQUENCE [LARGE SCALE GENOMIC DNA]</scope>
</reference>
<dbReference type="PANTHER" id="PTHR11610">
    <property type="entry name" value="LIPASE"/>
    <property type="match status" value="1"/>
</dbReference>
<sequence length="98" mass="11368">MQTPLYSPLTTKWIQTGCDHGRANAYFLESIDDSECRFLAVHCSSYSKYEEGECPPQNSTVAEMGYHVKRTKLQPPARFYLRTNDKKPFCLEDSIRLR</sequence>
<evidence type="ECO:0000313" key="6">
    <source>
        <dbReference type="EMBL" id="GBN77511.1"/>
    </source>
</evidence>
<feature type="domain" description="Lipase" evidence="5">
    <location>
        <begin position="17"/>
        <end position="89"/>
    </location>
</feature>
<organism evidence="6 9">
    <name type="scientific">Araneus ventricosus</name>
    <name type="common">Orbweaver spider</name>
    <name type="synonym">Epeira ventricosa</name>
    <dbReference type="NCBI Taxonomy" id="182803"/>
    <lineage>
        <taxon>Eukaryota</taxon>
        <taxon>Metazoa</taxon>
        <taxon>Ecdysozoa</taxon>
        <taxon>Arthropoda</taxon>
        <taxon>Chelicerata</taxon>
        <taxon>Arachnida</taxon>
        <taxon>Araneae</taxon>
        <taxon>Araneomorphae</taxon>
        <taxon>Entelegynae</taxon>
        <taxon>Araneoidea</taxon>
        <taxon>Araneidae</taxon>
        <taxon>Araneus</taxon>
    </lineage>
</organism>
<dbReference type="OrthoDB" id="6428338at2759"/>
<dbReference type="Pfam" id="PF00151">
    <property type="entry name" value="Lipase"/>
    <property type="match status" value="1"/>
</dbReference>
<dbReference type="InterPro" id="IPR029058">
    <property type="entry name" value="AB_hydrolase_fold"/>
</dbReference>
<gene>
    <name evidence="7" type="ORF">AVEN_132854_1</name>
    <name evidence="8" type="ORF">AVEN_149016_1</name>
    <name evidence="6" type="ORF">AVEN_31581_1</name>
</gene>
<dbReference type="InterPro" id="IPR000734">
    <property type="entry name" value="TAG_lipase"/>
</dbReference>
<accession>A0A4Y2RPD0</accession>
<dbReference type="EMBL" id="BGPR01020579">
    <property type="protein sequence ID" value="GBN85019.1"/>
    <property type="molecule type" value="Genomic_DNA"/>
</dbReference>
<dbReference type="EMBL" id="BGPR01017870">
    <property type="protein sequence ID" value="GBN77511.1"/>
    <property type="molecule type" value="Genomic_DNA"/>
</dbReference>
<dbReference type="Gene3D" id="3.40.50.1820">
    <property type="entry name" value="alpha/beta hydrolase"/>
    <property type="match status" value="1"/>
</dbReference>
<dbReference type="GO" id="GO:0016298">
    <property type="term" value="F:lipase activity"/>
    <property type="evidence" value="ECO:0007669"/>
    <property type="project" value="InterPro"/>
</dbReference>
<dbReference type="GO" id="GO:0016042">
    <property type="term" value="P:lipid catabolic process"/>
    <property type="evidence" value="ECO:0007669"/>
    <property type="project" value="TreeGrafter"/>
</dbReference>
<evidence type="ECO:0000256" key="4">
    <source>
        <dbReference type="RuleBase" id="RU004262"/>
    </source>
</evidence>
<name>A0A4Y2RPD0_ARAVE</name>
<dbReference type="AlphaFoldDB" id="A0A4Y2RPD0"/>
<evidence type="ECO:0000313" key="8">
    <source>
        <dbReference type="EMBL" id="GBN85189.1"/>
    </source>
</evidence>
<keyword evidence="3" id="KW-0964">Secreted</keyword>
<evidence type="ECO:0000259" key="5">
    <source>
        <dbReference type="Pfam" id="PF00151"/>
    </source>
</evidence>
<comment type="subcellular location">
    <subcellularLocation>
        <location evidence="1">Secreted</location>
    </subcellularLocation>
</comment>
<dbReference type="GO" id="GO:0005615">
    <property type="term" value="C:extracellular space"/>
    <property type="evidence" value="ECO:0007669"/>
    <property type="project" value="TreeGrafter"/>
</dbReference>
<evidence type="ECO:0000256" key="1">
    <source>
        <dbReference type="ARBA" id="ARBA00004613"/>
    </source>
</evidence>
<evidence type="ECO:0000256" key="2">
    <source>
        <dbReference type="ARBA" id="ARBA00010701"/>
    </source>
</evidence>
<proteinExistence type="inferred from homology"/>
<evidence type="ECO:0000313" key="7">
    <source>
        <dbReference type="EMBL" id="GBN85019.1"/>
    </source>
</evidence>
<dbReference type="InterPro" id="IPR013818">
    <property type="entry name" value="Lipase"/>
</dbReference>
<comment type="caution">
    <text evidence="6">The sequence shown here is derived from an EMBL/GenBank/DDBJ whole genome shotgun (WGS) entry which is preliminary data.</text>
</comment>
<evidence type="ECO:0000256" key="3">
    <source>
        <dbReference type="ARBA" id="ARBA00022525"/>
    </source>
</evidence>
<dbReference type="SUPFAM" id="SSF53474">
    <property type="entry name" value="alpha/beta-Hydrolases"/>
    <property type="match status" value="1"/>
</dbReference>
<protein>
    <recommendedName>
        <fullName evidence="5">Lipase domain-containing protein</fullName>
    </recommendedName>
</protein>
<keyword evidence="9" id="KW-1185">Reference proteome</keyword>
<dbReference type="Proteomes" id="UP000499080">
    <property type="component" value="Unassembled WGS sequence"/>
</dbReference>
<comment type="similarity">
    <text evidence="2 4">Belongs to the AB hydrolase superfamily. Lipase family.</text>
</comment>
<evidence type="ECO:0000313" key="9">
    <source>
        <dbReference type="Proteomes" id="UP000499080"/>
    </source>
</evidence>